<comment type="caution">
    <text evidence="6">The sequence shown here is derived from an EMBL/GenBank/DDBJ whole genome shotgun (WGS) entry which is preliminary data.</text>
</comment>
<dbReference type="GO" id="GO:1901135">
    <property type="term" value="P:carbohydrate derivative metabolic process"/>
    <property type="evidence" value="ECO:0007669"/>
    <property type="project" value="InterPro"/>
</dbReference>
<dbReference type="GO" id="GO:0097367">
    <property type="term" value="F:carbohydrate derivative binding"/>
    <property type="evidence" value="ECO:0007669"/>
    <property type="project" value="InterPro"/>
</dbReference>
<dbReference type="PROSITE" id="PS51464">
    <property type="entry name" value="SIS"/>
    <property type="match status" value="1"/>
</dbReference>
<sequence>METNIAELIKQKYNHLPISQRKVADYILNHGGEVMNHTLSDLAAKSGVSIPSVVRFTHTIGYSGFSEFKKAILLETGQQQNQDNGFEKNSRVNLDFSPKDSLSDVPKMVVDKSIRGMQDTLNLLDRNDFEEAITKIISAKRVSIYGIGTSSSVALDFVSRLIRIGIPATYYSDIHLQQLAVHSYTEDDLLIGISHSGATMDAVDTLKLAKSRGVQTIALTNYKSHFINEYADISLLTGDNETSLYSETMVSRISLLTLIDMLYIGIILSDYDHYTQQLEQISHFVDSKNY</sequence>
<dbReference type="Pfam" id="PF01380">
    <property type="entry name" value="SIS"/>
    <property type="match status" value="1"/>
</dbReference>
<keyword evidence="1" id="KW-0805">Transcription regulation</keyword>
<dbReference type="InterPro" id="IPR001347">
    <property type="entry name" value="SIS_dom"/>
</dbReference>
<evidence type="ECO:0000259" key="4">
    <source>
        <dbReference type="PROSITE" id="PS51071"/>
    </source>
</evidence>
<dbReference type="GO" id="GO:0003677">
    <property type="term" value="F:DNA binding"/>
    <property type="evidence" value="ECO:0007669"/>
    <property type="project" value="UniProtKB-KW"/>
</dbReference>
<dbReference type="PANTHER" id="PTHR30514">
    <property type="entry name" value="GLUCOKINASE"/>
    <property type="match status" value="1"/>
</dbReference>
<dbReference type="AlphaFoldDB" id="A0A9Q4DE77"/>
<dbReference type="InterPro" id="IPR035472">
    <property type="entry name" value="RpiR-like_SIS"/>
</dbReference>
<proteinExistence type="predicted"/>
<dbReference type="GO" id="GO:0003700">
    <property type="term" value="F:DNA-binding transcription factor activity"/>
    <property type="evidence" value="ECO:0007669"/>
    <property type="project" value="InterPro"/>
</dbReference>
<dbReference type="SUPFAM" id="SSF53697">
    <property type="entry name" value="SIS domain"/>
    <property type="match status" value="1"/>
</dbReference>
<dbReference type="InterPro" id="IPR000281">
    <property type="entry name" value="HTH_RpiR"/>
</dbReference>
<dbReference type="RefSeq" id="WP_111890536.1">
    <property type="nucleotide sequence ID" value="NZ_CAJHLJ010000011.1"/>
</dbReference>
<dbReference type="InterPro" id="IPR046348">
    <property type="entry name" value="SIS_dom_sf"/>
</dbReference>
<dbReference type="PANTHER" id="PTHR30514:SF1">
    <property type="entry name" value="HTH-TYPE TRANSCRIPTIONAL REGULATOR HEXR-RELATED"/>
    <property type="match status" value="1"/>
</dbReference>
<dbReference type="Gene3D" id="1.10.10.10">
    <property type="entry name" value="Winged helix-like DNA-binding domain superfamily/Winged helix DNA-binding domain"/>
    <property type="match status" value="1"/>
</dbReference>
<gene>
    <name evidence="6" type="ORF">ODY61_08720</name>
</gene>
<feature type="domain" description="HTH rpiR-type" evidence="4">
    <location>
        <begin position="3"/>
        <end position="79"/>
    </location>
</feature>
<dbReference type="SUPFAM" id="SSF46689">
    <property type="entry name" value="Homeodomain-like"/>
    <property type="match status" value="1"/>
</dbReference>
<dbReference type="Gene3D" id="3.40.50.10490">
    <property type="entry name" value="Glucose-6-phosphate isomerase like protein, domain 1"/>
    <property type="match status" value="1"/>
</dbReference>
<name>A0A9Q4DE77_9LACT</name>
<dbReference type="PROSITE" id="PS51071">
    <property type="entry name" value="HTH_RPIR"/>
    <property type="match status" value="1"/>
</dbReference>
<keyword evidence="2" id="KW-0238">DNA-binding</keyword>
<evidence type="ECO:0000313" key="7">
    <source>
        <dbReference type="Proteomes" id="UP001069047"/>
    </source>
</evidence>
<protein>
    <submittedName>
        <fullName evidence="6">MurR/RpiR family transcriptional regulator</fullName>
    </submittedName>
</protein>
<dbReference type="GeneID" id="86859127"/>
<dbReference type="InterPro" id="IPR047640">
    <property type="entry name" value="RpiR-like"/>
</dbReference>
<accession>A0A9Q4DE77</accession>
<organism evidence="6 7">
    <name type="scientific">Aerococcus mictus</name>
    <dbReference type="NCBI Taxonomy" id="2976810"/>
    <lineage>
        <taxon>Bacteria</taxon>
        <taxon>Bacillati</taxon>
        <taxon>Bacillota</taxon>
        <taxon>Bacilli</taxon>
        <taxon>Lactobacillales</taxon>
        <taxon>Aerococcaceae</taxon>
        <taxon>Aerococcus</taxon>
    </lineage>
</organism>
<dbReference type="CDD" id="cd05013">
    <property type="entry name" value="SIS_RpiR"/>
    <property type="match status" value="1"/>
</dbReference>
<evidence type="ECO:0000256" key="3">
    <source>
        <dbReference type="ARBA" id="ARBA00023163"/>
    </source>
</evidence>
<evidence type="ECO:0000259" key="5">
    <source>
        <dbReference type="PROSITE" id="PS51464"/>
    </source>
</evidence>
<dbReference type="EMBL" id="JAOTMY010000006">
    <property type="protein sequence ID" value="MCY3088191.1"/>
    <property type="molecule type" value="Genomic_DNA"/>
</dbReference>
<dbReference type="Pfam" id="PF01418">
    <property type="entry name" value="HTH_6"/>
    <property type="match status" value="1"/>
</dbReference>
<evidence type="ECO:0000313" key="6">
    <source>
        <dbReference type="EMBL" id="MCY3088191.1"/>
    </source>
</evidence>
<dbReference type="Proteomes" id="UP001069047">
    <property type="component" value="Unassembled WGS sequence"/>
</dbReference>
<dbReference type="InterPro" id="IPR036388">
    <property type="entry name" value="WH-like_DNA-bd_sf"/>
</dbReference>
<dbReference type="InterPro" id="IPR009057">
    <property type="entry name" value="Homeodomain-like_sf"/>
</dbReference>
<evidence type="ECO:0000256" key="1">
    <source>
        <dbReference type="ARBA" id="ARBA00023015"/>
    </source>
</evidence>
<reference evidence="6" key="1">
    <citation type="submission" date="2022-09" db="EMBL/GenBank/DDBJ databases">
        <title>Aerococcus urinae taxonomy study.</title>
        <authorList>
            <person name="Christensen J."/>
            <person name="Senneby E."/>
        </authorList>
    </citation>
    <scope>NUCLEOTIDE SEQUENCE</scope>
    <source>
        <strain evidence="6">LUND-41-B12</strain>
    </source>
</reference>
<keyword evidence="3" id="KW-0804">Transcription</keyword>
<feature type="domain" description="SIS" evidence="5">
    <location>
        <begin position="132"/>
        <end position="272"/>
    </location>
</feature>
<evidence type="ECO:0000256" key="2">
    <source>
        <dbReference type="ARBA" id="ARBA00023125"/>
    </source>
</evidence>